<reference evidence="1 2" key="1">
    <citation type="submission" date="2018-11" db="EMBL/GenBank/DDBJ databases">
        <title>Novel bacteria species description.</title>
        <authorList>
            <person name="Han J.-H."/>
        </authorList>
    </citation>
    <scope>NUCLEOTIDE SEQUENCE [LARGE SCALE GENOMIC DNA]</scope>
    <source>
        <strain evidence="1 2">KCTC23259</strain>
    </source>
</reference>
<dbReference type="EC" id="3.4.23.-" evidence="1"/>
<dbReference type="SUPFAM" id="SSF50630">
    <property type="entry name" value="Acid proteases"/>
    <property type="match status" value="1"/>
</dbReference>
<dbReference type="GO" id="GO:0008233">
    <property type="term" value="F:peptidase activity"/>
    <property type="evidence" value="ECO:0007669"/>
    <property type="project" value="UniProtKB-KW"/>
</dbReference>
<dbReference type="NCBIfam" id="TIGR03698">
    <property type="entry name" value="clan_AA_DTGF"/>
    <property type="match status" value="1"/>
</dbReference>
<accession>A0AAE3KSC9</accession>
<comment type="caution">
    <text evidence="1">The sequence shown here is derived from an EMBL/GenBank/DDBJ whole genome shotgun (WGS) entry which is preliminary data.</text>
</comment>
<gene>
    <name evidence="1" type="ORF">EGI31_09655</name>
</gene>
<proteinExistence type="predicted"/>
<dbReference type="InterPro" id="IPR021109">
    <property type="entry name" value="Peptidase_aspartic_dom_sf"/>
</dbReference>
<dbReference type="Proteomes" id="UP001204144">
    <property type="component" value="Unassembled WGS sequence"/>
</dbReference>
<dbReference type="Pfam" id="PF13650">
    <property type="entry name" value="Asp_protease_2"/>
    <property type="match status" value="1"/>
</dbReference>
<keyword evidence="1" id="KW-0645">Protease</keyword>
<dbReference type="InterPro" id="IPR022274">
    <property type="entry name" value="Peptidase_asp_AF0612"/>
</dbReference>
<keyword evidence="2" id="KW-1185">Reference proteome</keyword>
<dbReference type="Gene3D" id="2.40.70.10">
    <property type="entry name" value="Acid Proteases"/>
    <property type="match status" value="1"/>
</dbReference>
<organism evidence="1 2">
    <name type="scientific">Lacihabitans soyangensis</name>
    <dbReference type="NCBI Taxonomy" id="869394"/>
    <lineage>
        <taxon>Bacteria</taxon>
        <taxon>Pseudomonadati</taxon>
        <taxon>Bacteroidota</taxon>
        <taxon>Cytophagia</taxon>
        <taxon>Cytophagales</taxon>
        <taxon>Leadbetterellaceae</taxon>
        <taxon>Lacihabitans</taxon>
    </lineage>
</organism>
<name>A0AAE3KSC9_9BACT</name>
<protein>
    <submittedName>
        <fullName evidence="1">Clan AA aspartic protease</fullName>
        <ecNumber evidence="1">3.4.23.-</ecNumber>
    </submittedName>
</protein>
<evidence type="ECO:0000313" key="2">
    <source>
        <dbReference type="Proteomes" id="UP001204144"/>
    </source>
</evidence>
<keyword evidence="1" id="KW-0378">Hydrolase</keyword>
<evidence type="ECO:0000313" key="1">
    <source>
        <dbReference type="EMBL" id="MCP9763222.1"/>
    </source>
</evidence>
<dbReference type="AlphaFoldDB" id="A0AAE3KSC9"/>
<dbReference type="RefSeq" id="WP_255037007.1">
    <property type="nucleotide sequence ID" value="NZ_RJUF01000022.1"/>
</dbReference>
<dbReference type="CDD" id="cd00303">
    <property type="entry name" value="retropepsin_like"/>
    <property type="match status" value="1"/>
</dbReference>
<sequence>MGLVYADIELINAEDVALARRYVIGEDEIKKINVSMLVDTGAYNLCINESIQEQLQLPFIEKRKAQLANGHIEEYDVVGPVKVKFKNRNTVCNALVLDGSNEPLLGAIPLEDMDVLVHPLRQELIVNPEHPYFAQMKLK</sequence>
<dbReference type="EMBL" id="RJUF01000022">
    <property type="protein sequence ID" value="MCP9763222.1"/>
    <property type="molecule type" value="Genomic_DNA"/>
</dbReference>
<dbReference type="GO" id="GO:0006508">
    <property type="term" value="P:proteolysis"/>
    <property type="evidence" value="ECO:0007669"/>
    <property type="project" value="UniProtKB-KW"/>
</dbReference>